<feature type="domain" description="Tyrosine-protein phosphatase" evidence="4">
    <location>
        <begin position="1029"/>
        <end position="1283"/>
    </location>
</feature>
<evidence type="ECO:0000259" key="5">
    <source>
        <dbReference type="PROSITE" id="PS50056"/>
    </source>
</evidence>
<feature type="transmembrane region" description="Helical" evidence="2">
    <location>
        <begin position="907"/>
        <end position="929"/>
    </location>
</feature>
<sequence>MGFTVRFMLGTVLVLLCFWSIQTTPLNRSVRQVSENGNNQITEKLQEAQTENRTQSVVANLTEDDNNKPKTDFSIDHNTTIDKQNSVVGKLQKSESFKKAVPQAEIGRSIDIEKFVSKDFHNKNNVYTVPVSPDTEKYIDPDFNFHATTHKHSDFVHHFDFDAELTTPKSTLFDQKYKEAVESIEQKLEHIDDSHELSSESESKESINLDKLYDETQKNDTKANLNYINYKNIVSNDTGSKNSLHKDLVVEAGTNLHFRSFYNHTTVTDEDDSGNNTIVKDPDDEKKVESSTLSNLIPAKGDLDIAESSTSKSIILTTRKSFTLTKPPSNKNSSHISILSNNIETETLKAVNPVVTTTARPKGETEIVPETLSKGTPIEVGKRLFTFNDVPRTESTIDTNHISKKSEQLLQENQVIPVHVEPPPSMRNTTTEATPSEDISRVMEMPPKSVVPLKGQLNQSVETLTPKTIISNEEKDFEKNNISVNTEFSVTTNVPQEMITTNVPEVKITSFSEGSTEPVILKKVENETTLLTKQEATTFSSEPDTEVSTLDLGSTSMSSNIEITTILPSKQETTTILPSKQETTTILPSKQETTTILSSRQETTTISSSQPEVTIISSSQPEVTTPSTLEPETTTVFPKSETVTSETTTTLPTKFKEIINATKETEVETITSIVTETSISPWQKVTVQTTNIDIQTTSSPQYESESTTVIETEPTTVIETESSTIEIELSTVSEESENTTFASTYLSDSTAATATETSENSITTVKEETTTEVVFKKDSESEVGKNTMTTENTVRTSKEMVYKNITTPSTFVTTEEVTTVKSSETTLLETTTEKVIETTTKQIKVEEPEPTAAVVTHTPVVPEFKHIEQTDYSVDIKNTTEYNAMTSDFYEHSTNNTDPPEDNSGTIAAITISSIGAVCLILLAGLLVIMRKRQKRFNYGQRCTPVSLDDYSMDNVSVYNSVRRKGMLRGSKRSYGNPAFEDPVCVSHPLNFPALGKFATNLEDIKAEFEEIPQITARTNELPEGCDTKNRYANVIPLPETRVFLSLIDGYPNSDYINANYVTGPKNTKGYYIACQAPLQNTVDDFWRMIWEQQCKVVLMLTHLFENGVEKCVDYLPPSEVLDCHRLFGDFQVTLKKREVKDKYIISSLQLKNMVSNSWREVTHFWYLGWPEKGVPLEANSLIAFLIEARSYMKSSSLDRKEVTNGNLTNGMTKNELNPVVVHCSPGTGRTGVVIACDIAIREFEQTRLIDVPRIVYKIRRDRASAVQTKEQYAFIYKVINLYATKLTGGALDSL</sequence>
<dbReference type="SMART" id="SM00404">
    <property type="entry name" value="PTPc_motif"/>
    <property type="match status" value="1"/>
</dbReference>
<dbReference type="GO" id="GO:0004725">
    <property type="term" value="F:protein tyrosine phosphatase activity"/>
    <property type="evidence" value="ECO:0007669"/>
    <property type="project" value="InterPro"/>
</dbReference>
<name>A0AA38J2E5_9CUCU</name>
<evidence type="ECO:0000313" key="6">
    <source>
        <dbReference type="EMBL" id="KAJ3665943.1"/>
    </source>
</evidence>
<dbReference type="Pfam" id="PF00102">
    <property type="entry name" value="Y_phosphatase"/>
    <property type="match status" value="1"/>
</dbReference>
<dbReference type="InterPro" id="IPR050348">
    <property type="entry name" value="Protein-Tyr_Phosphatase"/>
</dbReference>
<keyword evidence="2" id="KW-1133">Transmembrane helix</keyword>
<accession>A0AA38J2E5</accession>
<dbReference type="InterPro" id="IPR003595">
    <property type="entry name" value="Tyr_Pase_cat"/>
</dbReference>
<dbReference type="SUPFAM" id="SSF52799">
    <property type="entry name" value="(Phosphotyrosine protein) phosphatases II"/>
    <property type="match status" value="1"/>
</dbReference>
<evidence type="ECO:0000256" key="3">
    <source>
        <dbReference type="SAM" id="SignalP"/>
    </source>
</evidence>
<proteinExistence type="predicted"/>
<dbReference type="PROSITE" id="PS50055">
    <property type="entry name" value="TYR_PHOSPHATASE_PTP"/>
    <property type="match status" value="1"/>
</dbReference>
<evidence type="ECO:0000256" key="2">
    <source>
        <dbReference type="SAM" id="Phobius"/>
    </source>
</evidence>
<dbReference type="Proteomes" id="UP001168821">
    <property type="component" value="Unassembled WGS sequence"/>
</dbReference>
<dbReference type="FunFam" id="3.90.190.10:FF:000098">
    <property type="entry name" value="Protein-tryrosine phosphatase"/>
    <property type="match status" value="1"/>
</dbReference>
<reference evidence="6" key="1">
    <citation type="journal article" date="2023" name="G3 (Bethesda)">
        <title>Whole genome assemblies of Zophobas morio and Tenebrio molitor.</title>
        <authorList>
            <person name="Kaur S."/>
            <person name="Stinson S.A."/>
            <person name="diCenzo G.C."/>
        </authorList>
    </citation>
    <scope>NUCLEOTIDE SEQUENCE</scope>
    <source>
        <strain evidence="6">QUZm001</strain>
    </source>
</reference>
<dbReference type="PRINTS" id="PR00700">
    <property type="entry name" value="PRTYPHPHTASE"/>
</dbReference>
<dbReference type="SMART" id="SM00194">
    <property type="entry name" value="PTPc"/>
    <property type="match status" value="1"/>
</dbReference>
<dbReference type="InterPro" id="IPR016130">
    <property type="entry name" value="Tyr_Pase_AS"/>
</dbReference>
<feature type="region of interest" description="Disordered" evidence="1">
    <location>
        <begin position="267"/>
        <end position="286"/>
    </location>
</feature>
<dbReference type="EMBL" id="JALNTZ010000001">
    <property type="protein sequence ID" value="KAJ3665943.1"/>
    <property type="molecule type" value="Genomic_DNA"/>
</dbReference>
<dbReference type="CDD" id="cd00047">
    <property type="entry name" value="PTPc"/>
    <property type="match status" value="1"/>
</dbReference>
<dbReference type="InterPro" id="IPR000387">
    <property type="entry name" value="Tyr_Pase_dom"/>
</dbReference>
<gene>
    <name evidence="6" type="ORF">Zmor_001406</name>
</gene>
<protein>
    <submittedName>
        <fullName evidence="6">Uncharacterized protein</fullName>
    </submittedName>
</protein>
<feature type="chain" id="PRO_5041284295" evidence="3">
    <location>
        <begin position="24"/>
        <end position="1295"/>
    </location>
</feature>
<dbReference type="PROSITE" id="PS50056">
    <property type="entry name" value="TYR_PHOSPHATASE_2"/>
    <property type="match status" value="1"/>
</dbReference>
<organism evidence="6 7">
    <name type="scientific">Zophobas morio</name>
    <dbReference type="NCBI Taxonomy" id="2755281"/>
    <lineage>
        <taxon>Eukaryota</taxon>
        <taxon>Metazoa</taxon>
        <taxon>Ecdysozoa</taxon>
        <taxon>Arthropoda</taxon>
        <taxon>Hexapoda</taxon>
        <taxon>Insecta</taxon>
        <taxon>Pterygota</taxon>
        <taxon>Neoptera</taxon>
        <taxon>Endopterygota</taxon>
        <taxon>Coleoptera</taxon>
        <taxon>Polyphaga</taxon>
        <taxon>Cucujiformia</taxon>
        <taxon>Tenebrionidae</taxon>
        <taxon>Zophobas</taxon>
    </lineage>
</organism>
<evidence type="ECO:0000256" key="1">
    <source>
        <dbReference type="SAM" id="MobiDB-lite"/>
    </source>
</evidence>
<dbReference type="GO" id="GO:0048666">
    <property type="term" value="P:neuron development"/>
    <property type="evidence" value="ECO:0007669"/>
    <property type="project" value="UniProtKB-ARBA"/>
</dbReference>
<dbReference type="Gene3D" id="3.90.190.10">
    <property type="entry name" value="Protein tyrosine phosphatase superfamily"/>
    <property type="match status" value="1"/>
</dbReference>
<feature type="signal peptide" evidence="3">
    <location>
        <begin position="1"/>
        <end position="23"/>
    </location>
</feature>
<dbReference type="PROSITE" id="PS00383">
    <property type="entry name" value="TYR_PHOSPHATASE_1"/>
    <property type="match status" value="1"/>
</dbReference>
<dbReference type="InterPro" id="IPR029021">
    <property type="entry name" value="Prot-tyrosine_phosphatase-like"/>
</dbReference>
<comment type="caution">
    <text evidence="6">The sequence shown here is derived from an EMBL/GenBank/DDBJ whole genome shotgun (WGS) entry which is preliminary data.</text>
</comment>
<dbReference type="GO" id="GO:0009653">
    <property type="term" value="P:anatomical structure morphogenesis"/>
    <property type="evidence" value="ECO:0007669"/>
    <property type="project" value="UniProtKB-ARBA"/>
</dbReference>
<dbReference type="PANTHER" id="PTHR19134:SF544">
    <property type="entry name" value="IP14232P"/>
    <property type="match status" value="1"/>
</dbReference>
<dbReference type="PANTHER" id="PTHR19134">
    <property type="entry name" value="RECEPTOR-TYPE TYROSINE-PROTEIN PHOSPHATASE"/>
    <property type="match status" value="1"/>
</dbReference>
<dbReference type="InterPro" id="IPR000242">
    <property type="entry name" value="PTP_cat"/>
</dbReference>
<evidence type="ECO:0000259" key="4">
    <source>
        <dbReference type="PROSITE" id="PS50055"/>
    </source>
</evidence>
<keyword evidence="7" id="KW-1185">Reference proteome</keyword>
<keyword evidence="3" id="KW-0732">Signal</keyword>
<evidence type="ECO:0000313" key="7">
    <source>
        <dbReference type="Proteomes" id="UP001168821"/>
    </source>
</evidence>
<keyword evidence="2" id="KW-0812">Transmembrane</keyword>
<feature type="domain" description="Tyrosine specific protein phosphatases" evidence="5">
    <location>
        <begin position="1183"/>
        <end position="1274"/>
    </location>
</feature>
<keyword evidence="2" id="KW-0472">Membrane</keyword>